<reference evidence="2 3" key="1">
    <citation type="journal article" date="2012" name="J. Bacteriol.">
        <title>Genome Sequence of the Antarctic Psychrophile Bacterium Planococcus antarcticus DSM 14505.</title>
        <authorList>
            <person name="Margolles A."/>
            <person name="Gueimonde M."/>
            <person name="Sanchez B."/>
        </authorList>
    </citation>
    <scope>NUCLEOTIDE SEQUENCE [LARGE SCALE GENOMIC DNA]</scope>
    <source>
        <strain evidence="2 3">DSM 14505</strain>
    </source>
</reference>
<evidence type="ECO:0000313" key="3">
    <source>
        <dbReference type="Proteomes" id="UP000004725"/>
    </source>
</evidence>
<protein>
    <recommendedName>
        <fullName evidence="1">DUF4825 domain-containing protein</fullName>
    </recommendedName>
</protein>
<feature type="domain" description="DUF4825" evidence="1">
    <location>
        <begin position="54"/>
        <end position="135"/>
    </location>
</feature>
<dbReference type="Pfam" id="PF16107">
    <property type="entry name" value="DUF4825"/>
    <property type="match status" value="1"/>
</dbReference>
<sequence>MNTKNKVILFLLIIGFSLFGVIQGIVLPNIKQDEAQYVKEQQEPLTHNFEASLPYKSKYMGNASNLFNLFHSLPLSHVEKTFQLDSEMLSAKVIYNERISDIGIEKVERSVVYNATAAFALIDNLEEVQFSFLDQNYQVLRSGIQAEYEVPLSELAEVEVWEKEVQLELKDPNRVRSFLE</sequence>
<proteinExistence type="predicted"/>
<accession>A0AA87IIK3</accession>
<evidence type="ECO:0000259" key="1">
    <source>
        <dbReference type="Pfam" id="PF16107"/>
    </source>
</evidence>
<dbReference type="Proteomes" id="UP000004725">
    <property type="component" value="Unassembled WGS sequence"/>
</dbReference>
<gene>
    <name evidence="2" type="ORF">A1A1_16485</name>
</gene>
<dbReference type="AlphaFoldDB" id="A0AA87IIK3"/>
<evidence type="ECO:0000313" key="2">
    <source>
        <dbReference type="EMBL" id="EIM05380.1"/>
    </source>
</evidence>
<dbReference type="InterPro" id="IPR032250">
    <property type="entry name" value="DUF4825"/>
</dbReference>
<dbReference type="EMBL" id="AJYB01000078">
    <property type="protein sequence ID" value="EIM05380.1"/>
    <property type="molecule type" value="Genomic_DNA"/>
</dbReference>
<organism evidence="2 3">
    <name type="scientific">Planococcus antarcticus DSM 14505</name>
    <dbReference type="NCBI Taxonomy" id="1185653"/>
    <lineage>
        <taxon>Bacteria</taxon>
        <taxon>Bacillati</taxon>
        <taxon>Bacillota</taxon>
        <taxon>Bacilli</taxon>
        <taxon>Bacillales</taxon>
        <taxon>Caryophanaceae</taxon>
        <taxon>Planococcus</taxon>
    </lineage>
</organism>
<name>A0AA87IIK3_9BACL</name>
<comment type="caution">
    <text evidence="2">The sequence shown here is derived from an EMBL/GenBank/DDBJ whole genome shotgun (WGS) entry which is preliminary data.</text>
</comment>
<dbReference type="RefSeq" id="WP_006831245.1">
    <property type="nucleotide sequence ID" value="NZ_AJYB01000078.1"/>
</dbReference>